<organism evidence="1 2">
    <name type="scientific">Aristaeella hokkaidonensis</name>
    <dbReference type="NCBI Taxonomy" id="3046382"/>
    <lineage>
        <taxon>Bacteria</taxon>
        <taxon>Bacillati</taxon>
        <taxon>Bacillota</taxon>
        <taxon>Clostridia</taxon>
        <taxon>Eubacteriales</taxon>
        <taxon>Aristaeellaceae</taxon>
        <taxon>Aristaeella</taxon>
    </lineage>
</organism>
<evidence type="ECO:0000313" key="2">
    <source>
        <dbReference type="Proteomes" id="UP000682782"/>
    </source>
</evidence>
<proteinExistence type="predicted"/>
<accession>A0AC61N313</accession>
<dbReference type="Proteomes" id="UP000682782">
    <property type="component" value="Chromosome"/>
</dbReference>
<protein>
    <submittedName>
        <fullName evidence="1">GNAT family N-acetyltransferase</fullName>
    </submittedName>
</protein>
<reference evidence="1" key="1">
    <citation type="submission" date="2021-01" db="EMBL/GenBank/DDBJ databases">
        <title>Complete genome sequence of Clostridiales bacterium R-7.</title>
        <authorList>
            <person name="Mahoney-Kurpe S.C."/>
            <person name="Palevich N."/>
            <person name="Koike S."/>
            <person name="Moon C.D."/>
            <person name="Attwood G.T."/>
        </authorList>
    </citation>
    <scope>NUCLEOTIDE SEQUENCE</scope>
    <source>
        <strain evidence="1">R-7</strain>
    </source>
</reference>
<evidence type="ECO:0000313" key="1">
    <source>
        <dbReference type="EMBL" id="QUC67125.1"/>
    </source>
</evidence>
<sequence length="160" mass="17830">MDYQTEQLILHPVTEADLPEVARTWPSDHRPVSEAEARGAIDYMRDNYAKNTRGCIYHLCLAVCGKDHPGTIMGWCGLDGRASHTEPEIFILLDEEYRGKGYGTQCVKELLRIAAEDFCLQSVHGGCDKDNTASKRAMEKGGMVQYGTEEGGDPLFRFNA</sequence>
<keyword evidence="2" id="KW-1185">Reference proteome</keyword>
<name>A0AC61N313_9FIRM</name>
<dbReference type="EMBL" id="CP068393">
    <property type="protein sequence ID" value="QUC67125.1"/>
    <property type="molecule type" value="Genomic_DNA"/>
</dbReference>
<gene>
    <name evidence="1" type="ORF">JYE49_15035</name>
</gene>